<gene>
    <name evidence="3" type="ORF">ABVK25_007367</name>
</gene>
<dbReference type="PANTHER" id="PTHR34853:SF1">
    <property type="entry name" value="LIPASE 5"/>
    <property type="match status" value="1"/>
</dbReference>
<dbReference type="PANTHER" id="PTHR34853">
    <property type="match status" value="1"/>
</dbReference>
<dbReference type="InterPro" id="IPR029058">
    <property type="entry name" value="AB_hydrolase_fold"/>
</dbReference>
<comment type="caution">
    <text evidence="3">The sequence shown here is derived from an EMBL/GenBank/DDBJ whole genome shotgun (WGS) entry which is preliminary data.</text>
</comment>
<organism evidence="3 4">
    <name type="scientific">Lepraria finkii</name>
    <dbReference type="NCBI Taxonomy" id="1340010"/>
    <lineage>
        <taxon>Eukaryota</taxon>
        <taxon>Fungi</taxon>
        <taxon>Dikarya</taxon>
        <taxon>Ascomycota</taxon>
        <taxon>Pezizomycotina</taxon>
        <taxon>Lecanoromycetes</taxon>
        <taxon>OSLEUM clade</taxon>
        <taxon>Lecanoromycetidae</taxon>
        <taxon>Lecanorales</taxon>
        <taxon>Lecanorineae</taxon>
        <taxon>Stereocaulaceae</taxon>
        <taxon>Lepraria</taxon>
    </lineage>
</organism>
<evidence type="ECO:0000256" key="1">
    <source>
        <dbReference type="PIRNR" id="PIRNR029171"/>
    </source>
</evidence>
<protein>
    <recommendedName>
        <fullName evidence="5">Secretory lipase</fullName>
    </recommendedName>
</protein>
<name>A0ABR4B422_9LECA</name>
<keyword evidence="4" id="KW-1185">Reference proteome</keyword>
<dbReference type="Gene3D" id="3.40.50.1820">
    <property type="entry name" value="alpha/beta hydrolase"/>
    <property type="match status" value="2"/>
</dbReference>
<sequence length="449" mass="48766">MVSAGKATTTANQPTSVHHQYPRDTKMASSSNVTINAHNFELSYRAHPSVAEDPFYTVPQNATDVAPGTLLRVERETNTSFYTLAPNLSLSRFMYQSKTSDGTLVPVSAYVLWPYIAREYGDGLPVVVWAHGTSGTNDECAPSNIQNLWHHFQAPYQLALLGYVVVATDYAGLGVGADASGKFIVHEYLNGLAQANDVAYSIPAAQKAFPELSKRFVVIGSSEGGLAAWGFAEKLVSEPMDGHLGTIALSPVTRVLNLPATEAVIPQLLLMIAPSLIANFPGFKPEQIFTPEGQQSLEAYVALKGCNTVLFNIQSTNILKDGWQNNTWVQEYQKVAAVGGKRISGAMLVIQGGVDPIVYPQSVTDAVNETLEADPSAKIEYHLLPNVSHAPAMYAGLQIYLDWIAARFSGQPVKPGFSRFDPQPVRPAAAQQLEANWFIQNETEPWQAT</sequence>
<dbReference type="Proteomes" id="UP001590951">
    <property type="component" value="Unassembled WGS sequence"/>
</dbReference>
<dbReference type="EMBL" id="JBHFEH010000027">
    <property type="protein sequence ID" value="KAL2052495.1"/>
    <property type="molecule type" value="Genomic_DNA"/>
</dbReference>
<feature type="region of interest" description="Disordered" evidence="2">
    <location>
        <begin position="1"/>
        <end position="28"/>
    </location>
</feature>
<reference evidence="3 4" key="1">
    <citation type="submission" date="2024-09" db="EMBL/GenBank/DDBJ databases">
        <title>Rethinking Asexuality: The Enigmatic Case of Functional Sexual Genes in Lepraria (Stereocaulaceae).</title>
        <authorList>
            <person name="Doellman M."/>
            <person name="Sun Y."/>
            <person name="Barcenas-Pena A."/>
            <person name="Lumbsch H.T."/>
            <person name="Grewe F."/>
        </authorList>
    </citation>
    <scope>NUCLEOTIDE SEQUENCE [LARGE SCALE GENOMIC DNA]</scope>
    <source>
        <strain evidence="3 4">Grewe 0041</strain>
    </source>
</reference>
<dbReference type="SUPFAM" id="SSF53474">
    <property type="entry name" value="alpha/beta-Hydrolases"/>
    <property type="match status" value="1"/>
</dbReference>
<feature type="compositionally biased region" description="Polar residues" evidence="2">
    <location>
        <begin position="1"/>
        <end position="18"/>
    </location>
</feature>
<evidence type="ECO:0008006" key="5">
    <source>
        <dbReference type="Google" id="ProtNLM"/>
    </source>
</evidence>
<evidence type="ECO:0000313" key="3">
    <source>
        <dbReference type="EMBL" id="KAL2052495.1"/>
    </source>
</evidence>
<dbReference type="InterPro" id="IPR005152">
    <property type="entry name" value="Lipase_secreted"/>
</dbReference>
<comment type="similarity">
    <text evidence="1">Belongs to the AB hydrolase superfamily. Lipase family.</text>
</comment>
<evidence type="ECO:0000256" key="2">
    <source>
        <dbReference type="SAM" id="MobiDB-lite"/>
    </source>
</evidence>
<proteinExistence type="inferred from homology"/>
<evidence type="ECO:0000313" key="4">
    <source>
        <dbReference type="Proteomes" id="UP001590951"/>
    </source>
</evidence>
<accession>A0ABR4B422</accession>
<dbReference type="PIRSF" id="PIRSF029171">
    <property type="entry name" value="Esterase_LipA"/>
    <property type="match status" value="1"/>
</dbReference>